<feature type="transmembrane region" description="Helical" evidence="1">
    <location>
        <begin position="109"/>
        <end position="129"/>
    </location>
</feature>
<keyword evidence="3" id="KW-1185">Reference proteome</keyword>
<proteinExistence type="predicted"/>
<dbReference type="Proteomes" id="UP001597383">
    <property type="component" value="Unassembled WGS sequence"/>
</dbReference>
<comment type="caution">
    <text evidence="2">The sequence shown here is derived from an EMBL/GenBank/DDBJ whole genome shotgun (WGS) entry which is preliminary data.</text>
</comment>
<accession>A0ABW4W373</accession>
<name>A0ABW4W373_9BACI</name>
<organism evidence="2 3">
    <name type="scientific">Ornithinibacillus salinisoli</name>
    <dbReference type="NCBI Taxonomy" id="1848459"/>
    <lineage>
        <taxon>Bacteria</taxon>
        <taxon>Bacillati</taxon>
        <taxon>Bacillota</taxon>
        <taxon>Bacilli</taxon>
        <taxon>Bacillales</taxon>
        <taxon>Bacillaceae</taxon>
        <taxon>Ornithinibacillus</taxon>
    </lineage>
</organism>
<gene>
    <name evidence="2" type="ORF">ACFSJF_13145</name>
</gene>
<keyword evidence="1" id="KW-0812">Transmembrane</keyword>
<evidence type="ECO:0000256" key="1">
    <source>
        <dbReference type="SAM" id="Phobius"/>
    </source>
</evidence>
<reference evidence="3" key="1">
    <citation type="journal article" date="2019" name="Int. J. Syst. Evol. Microbiol.">
        <title>The Global Catalogue of Microorganisms (GCM) 10K type strain sequencing project: providing services to taxonomists for standard genome sequencing and annotation.</title>
        <authorList>
            <consortium name="The Broad Institute Genomics Platform"/>
            <consortium name="The Broad Institute Genome Sequencing Center for Infectious Disease"/>
            <person name="Wu L."/>
            <person name="Ma J."/>
        </authorList>
    </citation>
    <scope>NUCLEOTIDE SEQUENCE [LARGE SCALE GENOMIC DNA]</scope>
    <source>
        <strain evidence="3">R28</strain>
    </source>
</reference>
<keyword evidence="1" id="KW-1133">Transmembrane helix</keyword>
<protein>
    <submittedName>
        <fullName evidence="2">DUF3592 domain-containing protein</fullName>
    </submittedName>
</protein>
<sequence length="130" mass="14578">MIFIGLFFCVIALILIFIKVWCMVTGKLVEGSIVGYVRGSKGLYGFVGYNYRIRLEYNGEIYYSTSIDGVTVTNGTIPKKNLGAKSFVYFNPKSPKSRVALKGVHRLEWMAFLLLVIGVVSIWLGLILLE</sequence>
<dbReference type="EMBL" id="JBHUHQ010000017">
    <property type="protein sequence ID" value="MFD2045220.1"/>
    <property type="molecule type" value="Genomic_DNA"/>
</dbReference>
<dbReference type="RefSeq" id="WP_377557864.1">
    <property type="nucleotide sequence ID" value="NZ_JBHUHQ010000017.1"/>
</dbReference>
<keyword evidence="1" id="KW-0472">Membrane</keyword>
<evidence type="ECO:0000313" key="3">
    <source>
        <dbReference type="Proteomes" id="UP001597383"/>
    </source>
</evidence>
<evidence type="ECO:0000313" key="2">
    <source>
        <dbReference type="EMBL" id="MFD2045220.1"/>
    </source>
</evidence>